<evidence type="ECO:0000256" key="7">
    <source>
        <dbReference type="ARBA" id="ARBA00023136"/>
    </source>
</evidence>
<dbReference type="GO" id="GO:0051205">
    <property type="term" value="P:protein insertion into membrane"/>
    <property type="evidence" value="ECO:0007669"/>
    <property type="project" value="TreeGrafter"/>
</dbReference>
<feature type="transmembrane region" description="Helical" evidence="11">
    <location>
        <begin position="172"/>
        <end position="189"/>
    </location>
</feature>
<dbReference type="InterPro" id="IPR001708">
    <property type="entry name" value="YidC/ALB3/OXA1/COX18"/>
</dbReference>
<keyword evidence="8" id="KW-0143">Chaperone</keyword>
<evidence type="ECO:0000259" key="12">
    <source>
        <dbReference type="Pfam" id="PF02096"/>
    </source>
</evidence>
<dbReference type="AlphaFoldDB" id="A0A1I6K753"/>
<gene>
    <name evidence="13" type="ORF">SAMN02910262_02324</name>
</gene>
<dbReference type="SUPFAM" id="SSF53649">
    <property type="entry name" value="Alkaline phosphatase-like"/>
    <property type="match status" value="1"/>
</dbReference>
<reference evidence="13 14" key="1">
    <citation type="submission" date="2016-10" db="EMBL/GenBank/DDBJ databases">
        <authorList>
            <person name="de Groot N.N."/>
        </authorList>
    </citation>
    <scope>NUCLEOTIDE SEQUENCE [LARGE SCALE GENOMIC DNA]</scope>
    <source>
        <strain evidence="13 14">F</strain>
    </source>
</reference>
<dbReference type="GO" id="GO:0032977">
    <property type="term" value="F:membrane insertase activity"/>
    <property type="evidence" value="ECO:0007669"/>
    <property type="project" value="InterPro"/>
</dbReference>
<feature type="transmembrane region" description="Helical" evidence="11">
    <location>
        <begin position="47"/>
        <end position="67"/>
    </location>
</feature>
<evidence type="ECO:0000256" key="8">
    <source>
        <dbReference type="ARBA" id="ARBA00023186"/>
    </source>
</evidence>
<dbReference type="InterPro" id="IPR017850">
    <property type="entry name" value="Alkaline_phosphatase_core_sf"/>
</dbReference>
<keyword evidence="6 11" id="KW-1133">Transmembrane helix</keyword>
<dbReference type="Proteomes" id="UP000214760">
    <property type="component" value="Unassembled WGS sequence"/>
</dbReference>
<evidence type="ECO:0000256" key="3">
    <source>
        <dbReference type="ARBA" id="ARBA00022475"/>
    </source>
</evidence>
<dbReference type="EMBL" id="FOZC01000015">
    <property type="protein sequence ID" value="SFR87075.1"/>
    <property type="molecule type" value="Genomic_DNA"/>
</dbReference>
<dbReference type="Pfam" id="PF02096">
    <property type="entry name" value="60KD_IMP"/>
    <property type="match status" value="1"/>
</dbReference>
<feature type="transmembrane region" description="Helical" evidence="11">
    <location>
        <begin position="385"/>
        <end position="405"/>
    </location>
</feature>
<dbReference type="GO" id="GO:0015031">
    <property type="term" value="P:protein transport"/>
    <property type="evidence" value="ECO:0007669"/>
    <property type="project" value="UniProtKB-KW"/>
</dbReference>
<feature type="transmembrane region" description="Helical" evidence="11">
    <location>
        <begin position="317"/>
        <end position="336"/>
    </location>
</feature>
<feature type="compositionally biased region" description="Low complexity" evidence="10">
    <location>
        <begin position="280"/>
        <end position="295"/>
    </location>
</feature>
<comment type="subcellular location">
    <subcellularLocation>
        <location evidence="1">Cell membrane</location>
        <topology evidence="1">Multi-pass membrane protein</topology>
    </subcellularLocation>
    <subcellularLocation>
        <location evidence="9">Membrane</location>
        <topology evidence="9">Multi-pass membrane protein</topology>
    </subcellularLocation>
</comment>
<protein>
    <submittedName>
        <fullName evidence="13">Membrane protein insertase, YidC/Oxa1 family, C-terminal domain-containing protein</fullName>
    </submittedName>
</protein>
<evidence type="ECO:0000256" key="4">
    <source>
        <dbReference type="ARBA" id="ARBA00022692"/>
    </source>
</evidence>
<evidence type="ECO:0000256" key="6">
    <source>
        <dbReference type="ARBA" id="ARBA00022989"/>
    </source>
</evidence>
<keyword evidence="4 9" id="KW-0812">Transmembrane</keyword>
<evidence type="ECO:0000256" key="1">
    <source>
        <dbReference type="ARBA" id="ARBA00004651"/>
    </source>
</evidence>
<dbReference type="InterPro" id="IPR028055">
    <property type="entry name" value="YidC/Oxa/ALB_C"/>
</dbReference>
<dbReference type="Gene3D" id="3.40.720.10">
    <property type="entry name" value="Alkaline Phosphatase, subunit A"/>
    <property type="match status" value="1"/>
</dbReference>
<organism evidence="13 14">
    <name type="scientific">[Clostridium] aminophilum</name>
    <dbReference type="NCBI Taxonomy" id="1526"/>
    <lineage>
        <taxon>Bacteria</taxon>
        <taxon>Bacillati</taxon>
        <taxon>Bacillota</taxon>
        <taxon>Clostridia</taxon>
        <taxon>Lachnospirales</taxon>
        <taxon>Lachnospiraceae</taxon>
    </lineage>
</organism>
<keyword evidence="7 11" id="KW-0472">Membrane</keyword>
<evidence type="ECO:0000256" key="10">
    <source>
        <dbReference type="SAM" id="MobiDB-lite"/>
    </source>
</evidence>
<dbReference type="GO" id="GO:0005886">
    <property type="term" value="C:plasma membrane"/>
    <property type="evidence" value="ECO:0007669"/>
    <property type="project" value="UniProtKB-SubCell"/>
</dbReference>
<sequence length="1033" mass="115042">MRVHRLLSEFGTVTIMNMIDILYTILIEPLRLLFEVIFVTANRFTHHPGLSIIALSLAINILVLPLYDRADAVQAEARDMEKKLKRGVDHIKKVFDGDERMMMLNAYYRQNNYRPTDAIKGSVSLFLEIPFFISAYRFLSNLVTIQGVSFGPIADLGAPDALLFAFGTRINVLPFLMTGVNLISCAIFTKGYPLKTKIQLNVMALFFLFFLYTSPAGLVFYWTLNNLFSLVKTIVYKIIEKRRRKRRADETAELDGKTVVPDGMTAVPDRKTVVPDGKTAAPDGNDAAPDGNDAASGERTGAAGATPNPGLFRTCGFFLAVLIGGAIPAAIIQASPQEFIDIHDFHNPLWYVGSSFCIAVGFFCVWMRVFYWLANHRGKVIFERLMVTACLAALVNYMFFGRGLGNLSTALQYDDGMSFSLVERILNTVLMLLIAAGIVFVYRDYSGTGAGHRPQIHSGILLRSFTRIRIHIRGAVLAASLAISAMTVFQLVTARGPVEEARAQAESLLAQGEAQKATIPLSKTGKNVIVLMLDRGMGPFVPYIFNEKPELKKQFDGFTYYPNTISFGGSTIFGTPGLFGGYEYTPAEMNRRKTELLADKQNEALKVMPVLFDRNGYDVTVCDPTYASYAWVPDLTIYDDYPDIRAFNTKGSFNDPEEKAAEVRDLNRNFFCFGLTKVMPVIVQPYFYQNGRYNQSEQKVAAYGAQVQDGISRSQGLKAAFMNTFNVLKNLPNITEIVGEGDSEADAPAAGSAAQAGQNENVGAAGSKGTFLMMTNDSTHEPMLLQEPAYEPADNVDNTEYDEAHRDRFDLKNGSIEHKTLPKDRDMIIHTEGRLAHYEVNMASMIQLGKWFDFMRENGVYDNTKIILVADHGRNLWQFDALTLDDGSSNLYDAESYAPLLMVKDFGATGFKTDETFMTNADTPTLALKDVVENPVNPFTGKVIDNREKTAHPQYIIGSDDWDASTNNGTQFTPSTWFAVHDDMWNRKNWTVTAENSTDPLDVAKKPKKSKIIYDVKKDKTDKADITDKADKN</sequence>
<evidence type="ECO:0000313" key="14">
    <source>
        <dbReference type="Proteomes" id="UP000214760"/>
    </source>
</evidence>
<feature type="transmembrane region" description="Helical" evidence="11">
    <location>
        <begin position="348"/>
        <end position="373"/>
    </location>
</feature>
<dbReference type="PANTHER" id="PTHR12428:SF65">
    <property type="entry name" value="CYTOCHROME C OXIDASE ASSEMBLY PROTEIN COX18, MITOCHONDRIAL"/>
    <property type="match status" value="1"/>
</dbReference>
<feature type="transmembrane region" description="Helical" evidence="11">
    <location>
        <begin position="196"/>
        <end position="213"/>
    </location>
</feature>
<proteinExistence type="inferred from homology"/>
<evidence type="ECO:0000256" key="5">
    <source>
        <dbReference type="ARBA" id="ARBA00022927"/>
    </source>
</evidence>
<accession>A0A1I6K753</accession>
<dbReference type="InterPro" id="IPR047196">
    <property type="entry name" value="YidC_ALB_C"/>
</dbReference>
<feature type="domain" description="Membrane insertase YidC/Oxa/ALB C-terminal" evidence="12">
    <location>
        <begin position="49"/>
        <end position="236"/>
    </location>
</feature>
<name>A0A1I6K753_9FIRM</name>
<dbReference type="PANTHER" id="PTHR12428">
    <property type="entry name" value="OXA1"/>
    <property type="match status" value="1"/>
</dbReference>
<keyword evidence="5" id="KW-0653">Protein transport</keyword>
<feature type="region of interest" description="Disordered" evidence="10">
    <location>
        <begin position="263"/>
        <end position="302"/>
    </location>
</feature>
<evidence type="ECO:0000256" key="11">
    <source>
        <dbReference type="SAM" id="Phobius"/>
    </source>
</evidence>
<keyword evidence="3" id="KW-1003">Cell membrane</keyword>
<dbReference type="CDD" id="cd20070">
    <property type="entry name" value="5TM_YidC_Alb3"/>
    <property type="match status" value="1"/>
</dbReference>
<evidence type="ECO:0000313" key="13">
    <source>
        <dbReference type="EMBL" id="SFR87075.1"/>
    </source>
</evidence>
<comment type="similarity">
    <text evidence="9">Belongs to the OXA1/ALB3/YidC family.</text>
</comment>
<evidence type="ECO:0000256" key="2">
    <source>
        <dbReference type="ARBA" id="ARBA00022448"/>
    </source>
</evidence>
<feature type="transmembrane region" description="Helical" evidence="11">
    <location>
        <begin position="470"/>
        <end position="492"/>
    </location>
</feature>
<feature type="transmembrane region" description="Helical" evidence="11">
    <location>
        <begin position="425"/>
        <end position="443"/>
    </location>
</feature>
<keyword evidence="2" id="KW-0813">Transport</keyword>
<evidence type="ECO:0000256" key="9">
    <source>
        <dbReference type="RuleBase" id="RU003945"/>
    </source>
</evidence>